<keyword evidence="2" id="KW-0472">Membrane</keyword>
<feature type="transmembrane region" description="Helical" evidence="2">
    <location>
        <begin position="310"/>
        <end position="330"/>
    </location>
</feature>
<dbReference type="EMBL" id="MTYJ01000127">
    <property type="protein sequence ID" value="OQV13276.1"/>
    <property type="molecule type" value="Genomic_DNA"/>
</dbReference>
<feature type="transmembrane region" description="Helical" evidence="2">
    <location>
        <begin position="342"/>
        <end position="360"/>
    </location>
</feature>
<accession>A0A1W0WDI6</accession>
<evidence type="ECO:0000313" key="4">
    <source>
        <dbReference type="Proteomes" id="UP000192578"/>
    </source>
</evidence>
<evidence type="ECO:0000313" key="3">
    <source>
        <dbReference type="EMBL" id="OQV13276.1"/>
    </source>
</evidence>
<evidence type="ECO:0000256" key="2">
    <source>
        <dbReference type="SAM" id="Phobius"/>
    </source>
</evidence>
<dbReference type="AlphaFoldDB" id="A0A1W0WDI6"/>
<feature type="region of interest" description="Disordered" evidence="1">
    <location>
        <begin position="380"/>
        <end position="403"/>
    </location>
</feature>
<proteinExistence type="predicted"/>
<feature type="transmembrane region" description="Helical" evidence="2">
    <location>
        <begin position="283"/>
        <end position="303"/>
    </location>
</feature>
<sequence length="403" mass="44440">MANTIKDRELTEITPAGARNDKIIKILVGVVLVLAIAVSLVGAAQFAKSTYPSCNSSTVNPESSSSSSSSQSSKCFRAPFFVTWFNAIWLMVCYPAYLLVMLLNCRRKQTFREIWRQSESVYGSDGLTWRKVFTHCGTFSVLGVATNYAYLRALEDRAPSDITAMFASNCVFVFLLSAALLNARLISLKLISVVLAGTGVFLIAYADWSGLASLTAVFLILLSAFGAACYTISFKRIVGNARPDQVCLFLTLVATFTAVVLWPVILILHYTAEEEIIPELIPWPYMMGSCTLGVAFNFLLNFGVAFTYPLFAAFGGIVAIPLNFVADLLFRGVDYQYTNFAFKASGAVLVIVAFVWIAVLPESLDDRCYACVTRANRRHRRPNDAAPEEMEQLKRRNNQPAST</sequence>
<dbReference type="OrthoDB" id="10062838at2759"/>
<feature type="transmembrane region" description="Helical" evidence="2">
    <location>
        <begin position="132"/>
        <end position="150"/>
    </location>
</feature>
<reference evidence="4" key="1">
    <citation type="submission" date="2017-01" db="EMBL/GenBank/DDBJ databases">
        <title>Comparative genomics of anhydrobiosis in the tardigrade Hypsibius dujardini.</title>
        <authorList>
            <person name="Yoshida Y."/>
            <person name="Koutsovoulos G."/>
            <person name="Laetsch D."/>
            <person name="Stevens L."/>
            <person name="Kumar S."/>
            <person name="Horikawa D."/>
            <person name="Ishino K."/>
            <person name="Komine S."/>
            <person name="Tomita M."/>
            <person name="Blaxter M."/>
            <person name="Arakawa K."/>
        </authorList>
    </citation>
    <scope>NUCLEOTIDE SEQUENCE [LARGE SCALE GENOMIC DNA]</scope>
    <source>
        <strain evidence="4">Z151</strain>
    </source>
</reference>
<feature type="transmembrane region" description="Helical" evidence="2">
    <location>
        <begin position="81"/>
        <end position="103"/>
    </location>
</feature>
<protein>
    <submittedName>
        <fullName evidence="3">Thiamine transporter SLC35F3</fullName>
    </submittedName>
</protein>
<dbReference type="Proteomes" id="UP000192578">
    <property type="component" value="Unassembled WGS sequence"/>
</dbReference>
<feature type="region of interest" description="Disordered" evidence="1">
    <location>
        <begin position="51"/>
        <end position="73"/>
    </location>
</feature>
<comment type="caution">
    <text evidence="3">The sequence shown here is derived from an EMBL/GenBank/DDBJ whole genome shotgun (WGS) entry which is preliminary data.</text>
</comment>
<feature type="transmembrane region" description="Helical" evidence="2">
    <location>
        <begin position="26"/>
        <end position="47"/>
    </location>
</feature>
<keyword evidence="4" id="KW-1185">Reference proteome</keyword>
<feature type="transmembrane region" description="Helical" evidence="2">
    <location>
        <begin position="162"/>
        <end position="181"/>
    </location>
</feature>
<dbReference type="InterPro" id="IPR026505">
    <property type="entry name" value="Solute_c_fam_35_mem_F3/F4"/>
</dbReference>
<keyword evidence="2" id="KW-0812">Transmembrane</keyword>
<feature type="transmembrane region" description="Helical" evidence="2">
    <location>
        <begin position="212"/>
        <end position="234"/>
    </location>
</feature>
<keyword evidence="2" id="KW-1133">Transmembrane helix</keyword>
<dbReference type="PANTHER" id="PTHR19346:SF4">
    <property type="entry name" value="SUGAR PHOSPHATE TRANSPORTER DOMAIN-CONTAINING PROTEIN"/>
    <property type="match status" value="1"/>
</dbReference>
<organism evidence="3 4">
    <name type="scientific">Hypsibius exemplaris</name>
    <name type="common">Freshwater tardigrade</name>
    <dbReference type="NCBI Taxonomy" id="2072580"/>
    <lineage>
        <taxon>Eukaryota</taxon>
        <taxon>Metazoa</taxon>
        <taxon>Ecdysozoa</taxon>
        <taxon>Tardigrada</taxon>
        <taxon>Eutardigrada</taxon>
        <taxon>Parachela</taxon>
        <taxon>Hypsibioidea</taxon>
        <taxon>Hypsibiidae</taxon>
        <taxon>Hypsibius</taxon>
    </lineage>
</organism>
<feature type="transmembrane region" description="Helical" evidence="2">
    <location>
        <begin position="188"/>
        <end position="206"/>
    </location>
</feature>
<feature type="compositionally biased region" description="Low complexity" evidence="1">
    <location>
        <begin position="53"/>
        <end position="73"/>
    </location>
</feature>
<evidence type="ECO:0000256" key="1">
    <source>
        <dbReference type="SAM" id="MobiDB-lite"/>
    </source>
</evidence>
<feature type="transmembrane region" description="Helical" evidence="2">
    <location>
        <begin position="246"/>
        <end position="271"/>
    </location>
</feature>
<dbReference type="PANTHER" id="PTHR19346">
    <property type="entry name" value="SUGAR PHOSPHATE TRANSPORTER DOMAIN-CONTAINING PROTEIN"/>
    <property type="match status" value="1"/>
</dbReference>
<gene>
    <name evidence="3" type="ORF">BV898_12482</name>
</gene>
<name>A0A1W0WDI6_HYPEX</name>